<dbReference type="EMBL" id="KN822027">
    <property type="protein sequence ID" value="KIM64640.1"/>
    <property type="molecule type" value="Genomic_DNA"/>
</dbReference>
<accession>A0A0C3DVP7</accession>
<sequence>MECTASQDNLYSILVVLASFWGHVRDSDLHQWPSTAAFDTWGSLDFARYPLYVEVSACIPLHKSMKLLGSAHVCCWRTSGSCGCSSAQYLTAWVFLF</sequence>
<keyword evidence="2" id="KW-1185">Reference proteome</keyword>
<dbReference type="HOGENOM" id="CLU_2347936_0_0_1"/>
<reference evidence="2" key="2">
    <citation type="submission" date="2015-01" db="EMBL/GenBank/DDBJ databases">
        <title>Evolutionary Origins and Diversification of the Mycorrhizal Mutualists.</title>
        <authorList>
            <consortium name="DOE Joint Genome Institute"/>
            <consortium name="Mycorrhizal Genomics Consortium"/>
            <person name="Kohler A."/>
            <person name="Kuo A."/>
            <person name="Nagy L.G."/>
            <person name="Floudas D."/>
            <person name="Copeland A."/>
            <person name="Barry K.W."/>
            <person name="Cichocki N."/>
            <person name="Veneault-Fourrey C."/>
            <person name="LaButti K."/>
            <person name="Lindquist E.A."/>
            <person name="Lipzen A."/>
            <person name="Lundell T."/>
            <person name="Morin E."/>
            <person name="Murat C."/>
            <person name="Riley R."/>
            <person name="Ohm R."/>
            <person name="Sun H."/>
            <person name="Tunlid A."/>
            <person name="Henrissat B."/>
            <person name="Grigoriev I.V."/>
            <person name="Hibbett D.S."/>
            <person name="Martin F."/>
        </authorList>
    </citation>
    <scope>NUCLEOTIDE SEQUENCE [LARGE SCALE GENOMIC DNA]</scope>
    <source>
        <strain evidence="2">Foug A</strain>
    </source>
</reference>
<dbReference type="Proteomes" id="UP000053989">
    <property type="component" value="Unassembled WGS sequence"/>
</dbReference>
<organism evidence="1 2">
    <name type="scientific">Scleroderma citrinum Foug A</name>
    <dbReference type="NCBI Taxonomy" id="1036808"/>
    <lineage>
        <taxon>Eukaryota</taxon>
        <taxon>Fungi</taxon>
        <taxon>Dikarya</taxon>
        <taxon>Basidiomycota</taxon>
        <taxon>Agaricomycotina</taxon>
        <taxon>Agaricomycetes</taxon>
        <taxon>Agaricomycetidae</taxon>
        <taxon>Boletales</taxon>
        <taxon>Sclerodermatineae</taxon>
        <taxon>Sclerodermataceae</taxon>
        <taxon>Scleroderma</taxon>
    </lineage>
</organism>
<dbReference type="InParanoid" id="A0A0C3DVP7"/>
<protein>
    <submittedName>
        <fullName evidence="1">Uncharacterized protein</fullName>
    </submittedName>
</protein>
<reference evidence="1 2" key="1">
    <citation type="submission" date="2014-04" db="EMBL/GenBank/DDBJ databases">
        <authorList>
            <consortium name="DOE Joint Genome Institute"/>
            <person name="Kuo A."/>
            <person name="Kohler A."/>
            <person name="Nagy L.G."/>
            <person name="Floudas D."/>
            <person name="Copeland A."/>
            <person name="Barry K.W."/>
            <person name="Cichocki N."/>
            <person name="Veneault-Fourrey C."/>
            <person name="LaButti K."/>
            <person name="Lindquist E.A."/>
            <person name="Lipzen A."/>
            <person name="Lundell T."/>
            <person name="Morin E."/>
            <person name="Murat C."/>
            <person name="Sun H."/>
            <person name="Tunlid A."/>
            <person name="Henrissat B."/>
            <person name="Grigoriev I.V."/>
            <person name="Hibbett D.S."/>
            <person name="Martin F."/>
            <person name="Nordberg H.P."/>
            <person name="Cantor M.N."/>
            <person name="Hua S.X."/>
        </authorList>
    </citation>
    <scope>NUCLEOTIDE SEQUENCE [LARGE SCALE GENOMIC DNA]</scope>
    <source>
        <strain evidence="1 2">Foug A</strain>
    </source>
</reference>
<dbReference type="AlphaFoldDB" id="A0A0C3DVP7"/>
<evidence type="ECO:0000313" key="1">
    <source>
        <dbReference type="EMBL" id="KIM64640.1"/>
    </source>
</evidence>
<evidence type="ECO:0000313" key="2">
    <source>
        <dbReference type="Proteomes" id="UP000053989"/>
    </source>
</evidence>
<proteinExistence type="predicted"/>
<gene>
    <name evidence="1" type="ORF">SCLCIDRAFT_1213143</name>
</gene>
<name>A0A0C3DVP7_9AGAM</name>